<dbReference type="RefSeq" id="WP_344298275.1">
    <property type="nucleotide sequence ID" value="NZ_BAAAQW010000003.1"/>
</dbReference>
<feature type="domain" description="VWFA" evidence="3">
    <location>
        <begin position="72"/>
        <end position="190"/>
    </location>
</feature>
<dbReference type="Gene3D" id="3.40.50.410">
    <property type="entry name" value="von Willebrand factor, type A domain"/>
    <property type="match status" value="1"/>
</dbReference>
<keyword evidence="2" id="KW-0812">Transmembrane</keyword>
<name>A0ABN3BKW3_9MICC</name>
<feature type="region of interest" description="Disordered" evidence="1">
    <location>
        <begin position="216"/>
        <end position="237"/>
    </location>
</feature>
<keyword evidence="2" id="KW-0472">Membrane</keyword>
<dbReference type="InterPro" id="IPR036465">
    <property type="entry name" value="vWFA_dom_sf"/>
</dbReference>
<comment type="caution">
    <text evidence="4">The sequence shown here is derived from an EMBL/GenBank/DDBJ whole genome shotgun (WGS) entry which is preliminary data.</text>
</comment>
<proteinExistence type="predicted"/>
<dbReference type="Proteomes" id="UP001500432">
    <property type="component" value="Unassembled WGS sequence"/>
</dbReference>
<evidence type="ECO:0000259" key="3">
    <source>
        <dbReference type="PROSITE" id="PS50234"/>
    </source>
</evidence>
<protein>
    <submittedName>
        <fullName evidence="4">VWA domain-containing protein</fullName>
    </submittedName>
</protein>
<evidence type="ECO:0000313" key="5">
    <source>
        <dbReference type="Proteomes" id="UP001500432"/>
    </source>
</evidence>
<keyword evidence="5" id="KW-1185">Reference proteome</keyword>
<dbReference type="SUPFAM" id="SSF53300">
    <property type="entry name" value="vWA-like"/>
    <property type="match status" value="1"/>
</dbReference>
<gene>
    <name evidence="4" type="ORF">GCM10009849_06510</name>
</gene>
<dbReference type="InterPro" id="IPR002035">
    <property type="entry name" value="VWF_A"/>
</dbReference>
<feature type="transmembrane region" description="Helical" evidence="2">
    <location>
        <begin position="298"/>
        <end position="322"/>
    </location>
</feature>
<evidence type="ECO:0000313" key="4">
    <source>
        <dbReference type="EMBL" id="GAA2197478.1"/>
    </source>
</evidence>
<reference evidence="4 5" key="1">
    <citation type="journal article" date="2019" name="Int. J. Syst. Evol. Microbiol.">
        <title>The Global Catalogue of Microorganisms (GCM) 10K type strain sequencing project: providing services to taxonomists for standard genome sequencing and annotation.</title>
        <authorList>
            <consortium name="The Broad Institute Genomics Platform"/>
            <consortium name="The Broad Institute Genome Sequencing Center for Infectious Disease"/>
            <person name="Wu L."/>
            <person name="Ma J."/>
        </authorList>
    </citation>
    <scope>NUCLEOTIDE SEQUENCE [LARGE SCALE GENOMIC DNA]</scope>
    <source>
        <strain evidence="4 5">JCM 16034</strain>
    </source>
</reference>
<keyword evidence="2" id="KW-1133">Transmembrane helix</keyword>
<dbReference type="Pfam" id="PF13519">
    <property type="entry name" value="VWA_2"/>
    <property type="match status" value="1"/>
</dbReference>
<feature type="transmembrane region" description="Helical" evidence="2">
    <location>
        <begin position="40"/>
        <end position="59"/>
    </location>
</feature>
<sequence length="332" mass="35070">MTVLPVVPWWAALALSLIILGLVGWAAFRAVRSGRPRAPWVLRSLLAVCLVAAAWRPGIPGAEAQGAVNDLNVFFVVDLTTSASAEDYGGRPRLDGVRADMEAIADRLAGAKFAVLTFDTKGAVRMPLTTDTAALEATADVMRPAYYLYSKGSSISAGADVLKARLEASAHDSPERARIVFYLGDGEQTSPEPAAPFGIDRSLISGGAVLGYGTESGGRMLENSPRDSENTGYIKDPTTGADALSRIDEGALRDIAGQLGVPYVHRAPGDAVDTALVEAQPGALKASEESGLFGRFELYWAFALAGFALVLAEVVRSGAALAELRPRRREKP</sequence>
<dbReference type="EMBL" id="BAAAQW010000003">
    <property type="protein sequence ID" value="GAA2197478.1"/>
    <property type="molecule type" value="Genomic_DNA"/>
</dbReference>
<accession>A0ABN3BKW3</accession>
<evidence type="ECO:0000256" key="2">
    <source>
        <dbReference type="SAM" id="Phobius"/>
    </source>
</evidence>
<dbReference type="PROSITE" id="PS50234">
    <property type="entry name" value="VWFA"/>
    <property type="match status" value="1"/>
</dbReference>
<organism evidence="4 5">
    <name type="scientific">Sinomonas flava</name>
    <dbReference type="NCBI Taxonomy" id="496857"/>
    <lineage>
        <taxon>Bacteria</taxon>
        <taxon>Bacillati</taxon>
        <taxon>Actinomycetota</taxon>
        <taxon>Actinomycetes</taxon>
        <taxon>Micrococcales</taxon>
        <taxon>Micrococcaceae</taxon>
        <taxon>Sinomonas</taxon>
    </lineage>
</organism>
<evidence type="ECO:0000256" key="1">
    <source>
        <dbReference type="SAM" id="MobiDB-lite"/>
    </source>
</evidence>
<feature type="transmembrane region" description="Helical" evidence="2">
    <location>
        <begin position="6"/>
        <end position="28"/>
    </location>
</feature>